<reference evidence="1" key="1">
    <citation type="submission" date="2019-04" db="EMBL/GenBank/DDBJ databases">
        <title>Genome assembly of Zosterops borbonicus 15179.</title>
        <authorList>
            <person name="Leroy T."/>
            <person name="Anselmetti Y."/>
            <person name="Tilak M.-K."/>
            <person name="Nabholz B."/>
        </authorList>
    </citation>
    <scope>NUCLEOTIDE SEQUENCE</scope>
    <source>
        <strain evidence="1">HGM_15179</strain>
        <tissue evidence="1">Muscle</tissue>
    </source>
</reference>
<gene>
    <name evidence="1" type="ORF">HGM15179_012084</name>
</gene>
<dbReference type="Proteomes" id="UP000796761">
    <property type="component" value="Unassembled WGS sequence"/>
</dbReference>
<name>A0A8K1LIM9_9PASS</name>
<accession>A0A8K1LIM9</accession>
<evidence type="ECO:0000313" key="1">
    <source>
        <dbReference type="EMBL" id="TRZ15033.1"/>
    </source>
</evidence>
<organism evidence="1 2">
    <name type="scientific">Zosterops borbonicus</name>
    <dbReference type="NCBI Taxonomy" id="364589"/>
    <lineage>
        <taxon>Eukaryota</taxon>
        <taxon>Metazoa</taxon>
        <taxon>Chordata</taxon>
        <taxon>Craniata</taxon>
        <taxon>Vertebrata</taxon>
        <taxon>Euteleostomi</taxon>
        <taxon>Archelosauria</taxon>
        <taxon>Archosauria</taxon>
        <taxon>Dinosauria</taxon>
        <taxon>Saurischia</taxon>
        <taxon>Theropoda</taxon>
        <taxon>Coelurosauria</taxon>
        <taxon>Aves</taxon>
        <taxon>Neognathae</taxon>
        <taxon>Neoaves</taxon>
        <taxon>Telluraves</taxon>
        <taxon>Australaves</taxon>
        <taxon>Passeriformes</taxon>
        <taxon>Sylvioidea</taxon>
        <taxon>Zosteropidae</taxon>
        <taxon>Zosterops</taxon>
    </lineage>
</organism>
<protein>
    <submittedName>
        <fullName evidence="1">Uncharacterized protein</fullName>
    </submittedName>
</protein>
<keyword evidence="2" id="KW-1185">Reference proteome</keyword>
<dbReference type="EMBL" id="SWJQ01000388">
    <property type="protein sequence ID" value="TRZ15033.1"/>
    <property type="molecule type" value="Genomic_DNA"/>
</dbReference>
<sequence>MERSKEILKVNSWMHRSSDQQGFNICDPKDLFEDEGMVGRDKFHLIHTSKTAVQIMKIFCGIDNQLAKSLCISESEERIVTVYIMDETIMES</sequence>
<evidence type="ECO:0000313" key="2">
    <source>
        <dbReference type="Proteomes" id="UP000796761"/>
    </source>
</evidence>
<proteinExistence type="predicted"/>
<dbReference type="AlphaFoldDB" id="A0A8K1LIM9"/>
<comment type="caution">
    <text evidence="1">The sequence shown here is derived from an EMBL/GenBank/DDBJ whole genome shotgun (WGS) entry which is preliminary data.</text>
</comment>